<dbReference type="InterPro" id="IPR025512">
    <property type="entry name" value="DUF4399"/>
</dbReference>
<reference evidence="3" key="1">
    <citation type="journal article" date="2020" name="mSystems">
        <title>Genome- and Community-Level Interaction Insights into Carbon Utilization and Element Cycling Functions of Hydrothermarchaeota in Hydrothermal Sediment.</title>
        <authorList>
            <person name="Zhou Z."/>
            <person name="Liu Y."/>
            <person name="Xu W."/>
            <person name="Pan J."/>
            <person name="Luo Z.H."/>
            <person name="Li M."/>
        </authorList>
    </citation>
    <scope>NUCLEOTIDE SEQUENCE [LARGE SCALE GENOMIC DNA]</scope>
    <source>
        <strain evidence="3">HyVt-458</strain>
    </source>
</reference>
<gene>
    <name evidence="3" type="ORF">ENJ12_11255</name>
</gene>
<dbReference type="EMBL" id="DRLF01000390">
    <property type="protein sequence ID" value="HEC07424.1"/>
    <property type="molecule type" value="Genomic_DNA"/>
</dbReference>
<dbReference type="Proteomes" id="UP000886339">
    <property type="component" value="Unassembled WGS sequence"/>
</dbReference>
<organism evidence="3">
    <name type="scientific">Thiolapillus brandeum</name>
    <dbReference type="NCBI Taxonomy" id="1076588"/>
    <lineage>
        <taxon>Bacteria</taxon>
        <taxon>Pseudomonadati</taxon>
        <taxon>Pseudomonadota</taxon>
        <taxon>Gammaproteobacteria</taxon>
        <taxon>Chromatiales</taxon>
        <taxon>Sedimenticolaceae</taxon>
        <taxon>Thiolapillus</taxon>
    </lineage>
</organism>
<evidence type="ECO:0000313" key="3">
    <source>
        <dbReference type="EMBL" id="HEC07424.1"/>
    </source>
</evidence>
<sequence length="141" mass="15574">MKKLKLLLAPALLLAGNIAQAHSPGEHARVYFKNLQDGQTVTAPYKVQFGIEGYGIVPAGTRDKRRHTAGHHHLLVDHPGNLDMEEPLDHSKNCMHFDQGETEAVLDLPPGKHTLQLLLGDEDHEPTDPPLMSKKITITVQ</sequence>
<evidence type="ECO:0000259" key="2">
    <source>
        <dbReference type="Pfam" id="PF14347"/>
    </source>
</evidence>
<dbReference type="Pfam" id="PF14347">
    <property type="entry name" value="DUF4399"/>
    <property type="match status" value="1"/>
</dbReference>
<proteinExistence type="predicted"/>
<dbReference type="AlphaFoldDB" id="A0A831RYN8"/>
<keyword evidence="1" id="KW-0732">Signal</keyword>
<feature type="domain" description="DUF4399" evidence="2">
    <location>
        <begin position="47"/>
        <end position="141"/>
    </location>
</feature>
<feature type="chain" id="PRO_5032556708" evidence="1">
    <location>
        <begin position="22"/>
        <end position="141"/>
    </location>
</feature>
<name>A0A831RYN8_9GAMM</name>
<accession>A0A831RYN8</accession>
<evidence type="ECO:0000256" key="1">
    <source>
        <dbReference type="SAM" id="SignalP"/>
    </source>
</evidence>
<comment type="caution">
    <text evidence="3">The sequence shown here is derived from an EMBL/GenBank/DDBJ whole genome shotgun (WGS) entry which is preliminary data.</text>
</comment>
<protein>
    <submittedName>
        <fullName evidence="3">DUF4399 domain-containing protein</fullName>
    </submittedName>
</protein>
<feature type="signal peptide" evidence="1">
    <location>
        <begin position="1"/>
        <end position="21"/>
    </location>
</feature>